<name>A0A1L2ZLY6_9MICC</name>
<dbReference type="Pfam" id="PF01841">
    <property type="entry name" value="Transglut_core"/>
    <property type="match status" value="1"/>
</dbReference>
<dbReference type="Pfam" id="PF08379">
    <property type="entry name" value="Bact_transglu_N"/>
    <property type="match status" value="1"/>
</dbReference>
<dbReference type="PANTHER" id="PTHR33490">
    <property type="entry name" value="BLR5614 PROTEIN-RELATED"/>
    <property type="match status" value="1"/>
</dbReference>
<sequence length="283" mass="31605">MTRLRIRHRTRYDYDGRVSLSYNEARMSPLTDNHQVVLESNIKVSPHIAVVSNYRDYWGARVTAFDLSGAHDYLEVDATATVEVHRVERAVVPEETLSWEELAAEDIVDAQADYLPQSRLSDPGPDVRKMVSGFRDLPTPHEAAHAVMQFLRENMEYVPGVTGVHTNAEGAWQERRGVCQDLAHVGIGALRSLGIPARYVSGYIHPSPDAGIGEEVVGQSHAWLEWFDGEWRSWDPTNHKAASDMHVSVARGRDYRDVTPLKGIQTGGRHSALTVSVMVTRVA</sequence>
<dbReference type="Gene3D" id="3.10.620.30">
    <property type="match status" value="1"/>
</dbReference>
<accession>A0A1L2ZLY6</accession>
<dbReference type="EMBL" id="CP018135">
    <property type="protein sequence ID" value="APF40156.1"/>
    <property type="molecule type" value="Genomic_DNA"/>
</dbReference>
<dbReference type="InterPro" id="IPR013589">
    <property type="entry name" value="Bac_transglu_N"/>
</dbReference>
<dbReference type="Proteomes" id="UP000183530">
    <property type="component" value="Chromosome"/>
</dbReference>
<evidence type="ECO:0000313" key="2">
    <source>
        <dbReference type="EMBL" id="APF40156.1"/>
    </source>
</evidence>
<dbReference type="RefSeq" id="WP_071893633.1">
    <property type="nucleotide sequence ID" value="NZ_CP018135.1"/>
</dbReference>
<gene>
    <name evidence="2" type="ORF">BHE16_02975</name>
</gene>
<proteinExistence type="predicted"/>
<protein>
    <submittedName>
        <fullName evidence="2">Transglutaminase</fullName>
    </submittedName>
</protein>
<dbReference type="PANTHER" id="PTHR33490:SF6">
    <property type="entry name" value="SLL1049 PROTEIN"/>
    <property type="match status" value="1"/>
</dbReference>
<dbReference type="SUPFAM" id="SSF54001">
    <property type="entry name" value="Cysteine proteinases"/>
    <property type="match status" value="1"/>
</dbReference>
<keyword evidence="3" id="KW-1185">Reference proteome</keyword>
<dbReference type="SMART" id="SM00460">
    <property type="entry name" value="TGc"/>
    <property type="match status" value="1"/>
</dbReference>
<dbReference type="AlphaFoldDB" id="A0A1L2ZLY6"/>
<organism evidence="2 3">
    <name type="scientific">Neomicrococcus aestuarii</name>
    <dbReference type="NCBI Taxonomy" id="556325"/>
    <lineage>
        <taxon>Bacteria</taxon>
        <taxon>Bacillati</taxon>
        <taxon>Actinomycetota</taxon>
        <taxon>Actinomycetes</taxon>
        <taxon>Micrococcales</taxon>
        <taxon>Micrococcaceae</taxon>
        <taxon>Neomicrococcus</taxon>
    </lineage>
</organism>
<dbReference type="InterPro" id="IPR038765">
    <property type="entry name" value="Papain-like_cys_pep_sf"/>
</dbReference>
<reference evidence="2 3" key="1">
    <citation type="submission" date="2016-11" db="EMBL/GenBank/DDBJ databases">
        <title>Genome sequencing of Zhihengliuella aestuarii B18 antagonistic to Plasmodiophora brassicae.</title>
        <authorList>
            <person name="Luo Y."/>
        </authorList>
    </citation>
    <scope>NUCLEOTIDE SEQUENCE [LARGE SCALE GENOMIC DNA]</scope>
    <source>
        <strain evidence="2 3">B18</strain>
    </source>
</reference>
<dbReference type="STRING" id="556325.BHE16_02975"/>
<feature type="domain" description="Transglutaminase-like" evidence="1">
    <location>
        <begin position="171"/>
        <end position="238"/>
    </location>
</feature>
<dbReference type="KEGG" id="nae:BHE16_02975"/>
<dbReference type="InterPro" id="IPR002931">
    <property type="entry name" value="Transglutaminase-like"/>
</dbReference>
<evidence type="ECO:0000313" key="3">
    <source>
        <dbReference type="Proteomes" id="UP000183530"/>
    </source>
</evidence>
<evidence type="ECO:0000259" key="1">
    <source>
        <dbReference type="SMART" id="SM00460"/>
    </source>
</evidence>
<dbReference type="OrthoDB" id="9804023at2"/>